<dbReference type="EMBL" id="JAODUO010000084">
    <property type="protein sequence ID" value="KAK2190299.1"/>
    <property type="molecule type" value="Genomic_DNA"/>
</dbReference>
<dbReference type="AlphaFoldDB" id="A0AAD9UI29"/>
<dbReference type="PANTHER" id="PTHR47027">
    <property type="entry name" value="REVERSE TRANSCRIPTASE DOMAIN-CONTAINING PROTEIN"/>
    <property type="match status" value="1"/>
</dbReference>
<comment type="caution">
    <text evidence="1">The sequence shown here is derived from an EMBL/GenBank/DDBJ whole genome shotgun (WGS) entry which is preliminary data.</text>
</comment>
<evidence type="ECO:0000313" key="2">
    <source>
        <dbReference type="Proteomes" id="UP001209878"/>
    </source>
</evidence>
<sequence length="222" mass="25571">MYTACWKKLVSIFLPDIRVNGKKLDCVNRFKYLGAIIADEGSKPEILARIAQATAALAKLKTIWNDRNIALSSKIRLMRSLVMSIFLYACESWTLTADTERRIQAMEMRCLRKLLGITYRDHISNKEGLPRQSCRAQCKEGEDEADRKRWEDNILEWTGMTLGGAMKKAERREEWRELVARSSVAPQRSTKTTGQVKVKVPWKALQHAVDTNCHKVEWSNNR</sequence>
<keyword evidence="2" id="KW-1185">Reference proteome</keyword>
<accession>A0AAD9UI29</accession>
<evidence type="ECO:0000313" key="1">
    <source>
        <dbReference type="EMBL" id="KAK2190299.1"/>
    </source>
</evidence>
<name>A0AAD9UI29_RIDPI</name>
<proteinExistence type="predicted"/>
<organism evidence="1 2">
    <name type="scientific">Ridgeia piscesae</name>
    <name type="common">Tubeworm</name>
    <dbReference type="NCBI Taxonomy" id="27915"/>
    <lineage>
        <taxon>Eukaryota</taxon>
        <taxon>Metazoa</taxon>
        <taxon>Spiralia</taxon>
        <taxon>Lophotrochozoa</taxon>
        <taxon>Annelida</taxon>
        <taxon>Polychaeta</taxon>
        <taxon>Sedentaria</taxon>
        <taxon>Canalipalpata</taxon>
        <taxon>Sabellida</taxon>
        <taxon>Siboglinidae</taxon>
        <taxon>Ridgeia</taxon>
    </lineage>
</organism>
<gene>
    <name evidence="1" type="ORF">NP493_79g05034</name>
</gene>
<dbReference type="Proteomes" id="UP001209878">
    <property type="component" value="Unassembled WGS sequence"/>
</dbReference>
<evidence type="ECO:0008006" key="3">
    <source>
        <dbReference type="Google" id="ProtNLM"/>
    </source>
</evidence>
<dbReference type="PANTHER" id="PTHR47027:SF25">
    <property type="entry name" value="REVERSE TRANSCRIPTASE DOMAIN-CONTAINING PROTEIN"/>
    <property type="match status" value="1"/>
</dbReference>
<protein>
    <recommendedName>
        <fullName evidence="3">Endonuclease-reverse transcriptase</fullName>
    </recommendedName>
</protein>
<reference evidence="1" key="1">
    <citation type="journal article" date="2023" name="Mol. Biol. Evol.">
        <title>Third-Generation Sequencing Reveals the Adaptive Role of the Epigenome in Three Deep-Sea Polychaetes.</title>
        <authorList>
            <person name="Perez M."/>
            <person name="Aroh O."/>
            <person name="Sun Y."/>
            <person name="Lan Y."/>
            <person name="Juniper S.K."/>
            <person name="Young C.R."/>
            <person name="Angers B."/>
            <person name="Qian P.Y."/>
        </authorList>
    </citation>
    <scope>NUCLEOTIDE SEQUENCE</scope>
    <source>
        <strain evidence="1">R07B-5</strain>
    </source>
</reference>